<comment type="similarity">
    <text evidence="1 6">Belongs to the peptidase S8 family.</text>
</comment>
<sequence length="663" mass="74626">MKDVRSIVYALLFSSSLFAQSPQLRNEIRSQQDEQKNKEIIQQFSREVMSDKEAVLQFQQQYSVPTKGVYKDGRIYQLRAIEDGDIPIYYATQNALSRSLTGVDNISKGGRQRVNLQGRNMIIGLWDGKPAFEQHQEFKSSASSRVILKDRDINIAKLNGEDLERAELGKNHATHVAGTLVASGVYAPAKGLAPEASVWSYDWDNDIVEMASAAQSGLLVSNHSYGIAALDDYDNPLVSPTYFGYYNKDAYQLDKLTYTYPYYQPVISAGNDREDYAKINPTMNGNDLLLGNTNAKNAVVVAAVGLDGTDQLSVAKFSSYGPTGDFRIKPDIAAPGVKILSSAYELPRYSNASPSSDLYKVMNGTSMASPVVSAILTLWQQGYVQSHHFPMRSATLRGLMTHTAEYLEEKYPTNKIGWGMINAERGIQFMKNVDDESAVLKESVLLNKKEFRYKFKLDNPSDRLLVTLSWTDIEALFDSRELNRSVKNNKLINDLDIRLYKEGEEYFPWYLNKNMSNLNALKGDNDVDNLERIELINPDAGEYEVVVSHKGELSYGRQDFSLLISNDDLEGIEKVSSTKEVDPEDIIIWPNPVQDIANVEVTKDKVFTISEVEVFDLSNRLVKRFNFTATNRAVIDMRELERGVYLLNINVGGERVRAKVLKK</sequence>
<dbReference type="NCBIfam" id="TIGR04183">
    <property type="entry name" value="Por_Secre_tail"/>
    <property type="match status" value="1"/>
</dbReference>
<gene>
    <name evidence="9" type="ORF">SAMN04488089_1121</name>
</gene>
<dbReference type="AlphaFoldDB" id="A0AAJ4W5J7"/>
<dbReference type="Pfam" id="PF18962">
    <property type="entry name" value="Por_Secre_tail"/>
    <property type="match status" value="1"/>
</dbReference>
<evidence type="ECO:0000256" key="1">
    <source>
        <dbReference type="ARBA" id="ARBA00011073"/>
    </source>
</evidence>
<evidence type="ECO:0000256" key="6">
    <source>
        <dbReference type="PROSITE-ProRule" id="PRU01240"/>
    </source>
</evidence>
<keyword evidence="10" id="KW-1185">Reference proteome</keyword>
<dbReference type="InterPro" id="IPR023828">
    <property type="entry name" value="Peptidase_S8_Ser-AS"/>
</dbReference>
<dbReference type="InterPro" id="IPR000209">
    <property type="entry name" value="Peptidase_S8/S53_dom"/>
</dbReference>
<dbReference type="SUPFAM" id="SSF52743">
    <property type="entry name" value="Subtilisin-like"/>
    <property type="match status" value="1"/>
</dbReference>
<comment type="caution">
    <text evidence="9">The sequence shown here is derived from an EMBL/GenBank/DDBJ whole genome shotgun (WGS) entry which is preliminary data.</text>
</comment>
<dbReference type="InterPro" id="IPR051048">
    <property type="entry name" value="Peptidase_S8/S53_subtilisin"/>
</dbReference>
<evidence type="ECO:0000256" key="5">
    <source>
        <dbReference type="ARBA" id="ARBA00022825"/>
    </source>
</evidence>
<proteinExistence type="inferred from homology"/>
<dbReference type="Proteomes" id="UP000183496">
    <property type="component" value="Unassembled WGS sequence"/>
</dbReference>
<keyword evidence="3" id="KW-0732">Signal</keyword>
<dbReference type="Gene3D" id="3.40.50.200">
    <property type="entry name" value="Peptidase S8/S53 domain"/>
    <property type="match status" value="1"/>
</dbReference>
<dbReference type="SUPFAM" id="SSF49785">
    <property type="entry name" value="Galactose-binding domain-like"/>
    <property type="match status" value="1"/>
</dbReference>
<dbReference type="InterPro" id="IPR008979">
    <property type="entry name" value="Galactose-bd-like_sf"/>
</dbReference>
<evidence type="ECO:0000256" key="4">
    <source>
        <dbReference type="ARBA" id="ARBA00022801"/>
    </source>
</evidence>
<dbReference type="Pfam" id="PF00082">
    <property type="entry name" value="Peptidase_S8"/>
    <property type="match status" value="1"/>
</dbReference>
<protein>
    <submittedName>
        <fullName evidence="9">Por secretion system C-terminal sorting domain-containing protein</fullName>
    </submittedName>
</protein>
<evidence type="ECO:0000313" key="9">
    <source>
        <dbReference type="EMBL" id="SER27131.1"/>
    </source>
</evidence>
<feature type="domain" description="Peptidase S8/S53" evidence="7">
    <location>
        <begin position="138"/>
        <end position="419"/>
    </location>
</feature>
<evidence type="ECO:0000313" key="10">
    <source>
        <dbReference type="Proteomes" id="UP000183496"/>
    </source>
</evidence>
<dbReference type="RefSeq" id="WP_041890032.1">
    <property type="nucleotide sequence ID" value="NZ_CP010817.1"/>
</dbReference>
<dbReference type="PROSITE" id="PS51892">
    <property type="entry name" value="SUBTILASE"/>
    <property type="match status" value="1"/>
</dbReference>
<dbReference type="InterPro" id="IPR036852">
    <property type="entry name" value="Peptidase_S8/S53_dom_sf"/>
</dbReference>
<dbReference type="PROSITE" id="PS00138">
    <property type="entry name" value="SUBTILASE_SER"/>
    <property type="match status" value="1"/>
</dbReference>
<keyword evidence="4" id="KW-0378">Hydrolase</keyword>
<name>A0AAJ4W5J7_MYRPR</name>
<evidence type="ECO:0000256" key="3">
    <source>
        <dbReference type="ARBA" id="ARBA00022729"/>
    </source>
</evidence>
<dbReference type="InterPro" id="IPR026444">
    <property type="entry name" value="Secre_tail"/>
</dbReference>
<dbReference type="KEGG" id="mpw:MPR_1111"/>
<dbReference type="GO" id="GO:0004252">
    <property type="term" value="F:serine-type endopeptidase activity"/>
    <property type="evidence" value="ECO:0007669"/>
    <property type="project" value="InterPro"/>
</dbReference>
<evidence type="ECO:0000259" key="7">
    <source>
        <dbReference type="Pfam" id="PF00082"/>
    </source>
</evidence>
<evidence type="ECO:0000256" key="2">
    <source>
        <dbReference type="ARBA" id="ARBA00022670"/>
    </source>
</evidence>
<dbReference type="GO" id="GO:0006508">
    <property type="term" value="P:proteolysis"/>
    <property type="evidence" value="ECO:0007669"/>
    <property type="project" value="UniProtKB-KW"/>
</dbReference>
<keyword evidence="2" id="KW-0645">Protease</keyword>
<dbReference type="PANTHER" id="PTHR43399:SF4">
    <property type="entry name" value="CELL WALL-ASSOCIATED PROTEASE"/>
    <property type="match status" value="1"/>
</dbReference>
<keyword evidence="5" id="KW-0720">Serine protease</keyword>
<accession>A0AAJ4W5J7</accession>
<dbReference type="InterPro" id="IPR034058">
    <property type="entry name" value="TagA/B/C/D_pept_dom"/>
</dbReference>
<dbReference type="Gene3D" id="2.60.120.380">
    <property type="match status" value="1"/>
</dbReference>
<dbReference type="CDD" id="cd04842">
    <property type="entry name" value="Peptidases_S8_Kp43_protease"/>
    <property type="match status" value="1"/>
</dbReference>
<organism evidence="9 10">
    <name type="scientific">Myroides profundi</name>
    <dbReference type="NCBI Taxonomy" id="480520"/>
    <lineage>
        <taxon>Bacteria</taxon>
        <taxon>Pseudomonadati</taxon>
        <taxon>Bacteroidota</taxon>
        <taxon>Flavobacteriia</taxon>
        <taxon>Flavobacteriales</taxon>
        <taxon>Flavobacteriaceae</taxon>
        <taxon>Myroides</taxon>
    </lineage>
</organism>
<dbReference type="EMBL" id="FOFY01000012">
    <property type="protein sequence ID" value="SER27131.1"/>
    <property type="molecule type" value="Genomic_DNA"/>
</dbReference>
<dbReference type="PANTHER" id="PTHR43399">
    <property type="entry name" value="SUBTILISIN-RELATED"/>
    <property type="match status" value="1"/>
</dbReference>
<reference evidence="9 10" key="1">
    <citation type="submission" date="2016-10" db="EMBL/GenBank/DDBJ databases">
        <authorList>
            <person name="Varghese N."/>
            <person name="Submissions S."/>
        </authorList>
    </citation>
    <scope>NUCLEOTIDE SEQUENCE [LARGE SCALE GENOMIC DNA]</scope>
    <source>
        <strain evidence="10">DSM 19823 / KCTC 23066 / CCTCC M 208030 / D25</strain>
    </source>
</reference>
<feature type="domain" description="Secretion system C-terminal sorting" evidence="8">
    <location>
        <begin position="588"/>
        <end position="659"/>
    </location>
</feature>
<comment type="caution">
    <text evidence="6">Lacks conserved residue(s) required for the propagation of feature annotation.</text>
</comment>
<evidence type="ECO:0000259" key="8">
    <source>
        <dbReference type="Pfam" id="PF18962"/>
    </source>
</evidence>